<keyword evidence="2" id="KW-0732">Signal</keyword>
<dbReference type="Proteomes" id="UP000799423">
    <property type="component" value="Unassembled WGS sequence"/>
</dbReference>
<feature type="region of interest" description="Disordered" evidence="1">
    <location>
        <begin position="301"/>
        <end position="324"/>
    </location>
</feature>
<reference evidence="3" key="1">
    <citation type="submission" date="2020-01" db="EMBL/GenBank/DDBJ databases">
        <authorList>
            <consortium name="DOE Joint Genome Institute"/>
            <person name="Haridas S."/>
            <person name="Albert R."/>
            <person name="Binder M."/>
            <person name="Bloem J."/>
            <person name="Labutti K."/>
            <person name="Salamov A."/>
            <person name="Andreopoulos B."/>
            <person name="Baker S.E."/>
            <person name="Barry K."/>
            <person name="Bills G."/>
            <person name="Bluhm B.H."/>
            <person name="Cannon C."/>
            <person name="Castanera R."/>
            <person name="Culley D.E."/>
            <person name="Daum C."/>
            <person name="Ezra D."/>
            <person name="Gonzalez J.B."/>
            <person name="Henrissat B."/>
            <person name="Kuo A."/>
            <person name="Liang C."/>
            <person name="Lipzen A."/>
            <person name="Lutzoni F."/>
            <person name="Magnuson J."/>
            <person name="Mondo S."/>
            <person name="Nolan M."/>
            <person name="Ohm R."/>
            <person name="Pangilinan J."/>
            <person name="Park H.-J."/>
            <person name="Ramirez L."/>
            <person name="Alfaro M."/>
            <person name="Sun H."/>
            <person name="Tritt A."/>
            <person name="Yoshinaga Y."/>
            <person name="Zwiers L.-H."/>
            <person name="Turgeon B.G."/>
            <person name="Goodwin S.B."/>
            <person name="Spatafora J.W."/>
            <person name="Crous P.W."/>
            <person name="Grigoriev I.V."/>
        </authorList>
    </citation>
    <scope>NUCLEOTIDE SEQUENCE</scope>
    <source>
        <strain evidence="3">IPT5</strain>
    </source>
</reference>
<sequence>MYIPQLLSLPPAIITLLLATTSSAEPQWPHNVPRHLKYFPEEEQHVRRSLDIHQKLQDEKPIGVKKMSLDEGEMFMLDNWIFASDAQGQSAPQADYTDLGNVTLKMRSPLRPVAEDDFLARLHIRDILLKRQFACPEGTKNCSSISAPDVCCGTTSTCMNVDSNTDVGSVGCCPQGQTCAGSVRCDTSQGYSSCPGSPNGGCCLPGFRCQGIGCVAGGTSTTYVQPSTTSRSSTAPASSTAVVIVPITTSTTSSATPTRTPSSSSSYICSTGWFSCAASLGGGCCQNGRTCATGASCIGDEPTSTQAPSAPVRPTSGSAITTQSAQPSDDVCPGGFYVCSAYYPSGCCRVGRDCQTTGSCALPTDTIVNTNGVVVVAPTGANVATTGAAQGGSCPSAWYSCAANRGGNCCPNGFECGEQCTATASGETGVQGKVAPSTASFVSQGSVWGMLVASVAVGVAMVVL</sequence>
<dbReference type="EMBL" id="MU006336">
    <property type="protein sequence ID" value="KAF2846308.1"/>
    <property type="molecule type" value="Genomic_DNA"/>
</dbReference>
<dbReference type="OrthoDB" id="2426396at2759"/>
<feature type="chain" id="PRO_5025378761" description="GPI anchored protein" evidence="2">
    <location>
        <begin position="25"/>
        <end position="464"/>
    </location>
</feature>
<gene>
    <name evidence="3" type="ORF">T440DRAFT_471952</name>
</gene>
<dbReference type="PANTHER" id="PTHR39599">
    <property type="entry name" value="GPI-ANCHORED PROTEIN (EUROFUNG)-RELATED-RELATED"/>
    <property type="match status" value="1"/>
</dbReference>
<dbReference type="AlphaFoldDB" id="A0A6A7AW06"/>
<proteinExistence type="predicted"/>
<evidence type="ECO:0000313" key="3">
    <source>
        <dbReference type="EMBL" id="KAF2846308.1"/>
    </source>
</evidence>
<feature type="compositionally biased region" description="Polar residues" evidence="1">
    <location>
        <begin position="315"/>
        <end position="324"/>
    </location>
</feature>
<evidence type="ECO:0000256" key="2">
    <source>
        <dbReference type="SAM" id="SignalP"/>
    </source>
</evidence>
<evidence type="ECO:0000313" key="4">
    <source>
        <dbReference type="Proteomes" id="UP000799423"/>
    </source>
</evidence>
<dbReference type="PANTHER" id="PTHR39599:SF1">
    <property type="entry name" value="GPI-ANCHORED PROTEIN (EUROFUNG)"/>
    <property type="match status" value="1"/>
</dbReference>
<accession>A0A6A7AW06</accession>
<evidence type="ECO:0000256" key="1">
    <source>
        <dbReference type="SAM" id="MobiDB-lite"/>
    </source>
</evidence>
<organism evidence="3 4">
    <name type="scientific">Plenodomus tracheiphilus IPT5</name>
    <dbReference type="NCBI Taxonomy" id="1408161"/>
    <lineage>
        <taxon>Eukaryota</taxon>
        <taxon>Fungi</taxon>
        <taxon>Dikarya</taxon>
        <taxon>Ascomycota</taxon>
        <taxon>Pezizomycotina</taxon>
        <taxon>Dothideomycetes</taxon>
        <taxon>Pleosporomycetidae</taxon>
        <taxon>Pleosporales</taxon>
        <taxon>Pleosporineae</taxon>
        <taxon>Leptosphaeriaceae</taxon>
        <taxon>Plenodomus</taxon>
    </lineage>
</organism>
<protein>
    <recommendedName>
        <fullName evidence="5">GPI anchored protein</fullName>
    </recommendedName>
</protein>
<name>A0A6A7AW06_9PLEO</name>
<feature type="signal peptide" evidence="2">
    <location>
        <begin position="1"/>
        <end position="24"/>
    </location>
</feature>
<evidence type="ECO:0008006" key="5">
    <source>
        <dbReference type="Google" id="ProtNLM"/>
    </source>
</evidence>
<keyword evidence="4" id="KW-1185">Reference proteome</keyword>